<keyword evidence="2" id="KW-1185">Reference proteome</keyword>
<dbReference type="Proteomes" id="UP000583800">
    <property type="component" value="Unassembled WGS sequence"/>
</dbReference>
<reference evidence="1 2" key="1">
    <citation type="submission" date="2020-08" db="EMBL/GenBank/DDBJ databases">
        <title>Sequencing the genomes of 1000 actinobacteria strains.</title>
        <authorList>
            <person name="Klenk H.-P."/>
        </authorList>
    </citation>
    <scope>NUCLEOTIDE SEQUENCE [LARGE SCALE GENOMIC DNA]</scope>
    <source>
        <strain evidence="1 2">DSM 45913</strain>
    </source>
</reference>
<dbReference type="EMBL" id="JACHJB010000001">
    <property type="protein sequence ID" value="MBB6346448.1"/>
    <property type="molecule type" value="Genomic_DNA"/>
</dbReference>
<sequence length="63" mass="7053">MIGALGRFGDRLLERLVPSATARADTTFREYCYCRYTYKHYRTCHVVGGTTSCGLCYSVSATC</sequence>
<dbReference type="RefSeq" id="WP_185084220.1">
    <property type="nucleotide sequence ID" value="NZ_JACHJB010000001.1"/>
</dbReference>
<accession>A0A7X0C1H9</accession>
<proteinExistence type="predicted"/>
<name>A0A7X0C1H9_9ACTN</name>
<dbReference type="AlphaFoldDB" id="A0A7X0C1H9"/>
<protein>
    <submittedName>
        <fullName evidence="1">Uncharacterized protein</fullName>
    </submittedName>
</protein>
<evidence type="ECO:0000313" key="2">
    <source>
        <dbReference type="Proteomes" id="UP000583800"/>
    </source>
</evidence>
<organism evidence="1 2">
    <name type="scientific">Nonomuraea muscovyensis</name>
    <dbReference type="NCBI Taxonomy" id="1124761"/>
    <lineage>
        <taxon>Bacteria</taxon>
        <taxon>Bacillati</taxon>
        <taxon>Actinomycetota</taxon>
        <taxon>Actinomycetes</taxon>
        <taxon>Streptosporangiales</taxon>
        <taxon>Streptosporangiaceae</taxon>
        <taxon>Nonomuraea</taxon>
    </lineage>
</organism>
<evidence type="ECO:0000313" key="1">
    <source>
        <dbReference type="EMBL" id="MBB6346448.1"/>
    </source>
</evidence>
<gene>
    <name evidence="1" type="ORF">FHU36_002957</name>
</gene>
<comment type="caution">
    <text evidence="1">The sequence shown here is derived from an EMBL/GenBank/DDBJ whole genome shotgun (WGS) entry which is preliminary data.</text>
</comment>